<keyword evidence="7" id="KW-0464">Manganese</keyword>
<evidence type="ECO:0000256" key="4">
    <source>
        <dbReference type="ARBA" id="ARBA00022723"/>
    </source>
</evidence>
<feature type="domain" description="Nudix hydrolase" evidence="10">
    <location>
        <begin position="18"/>
        <end position="153"/>
    </location>
</feature>
<dbReference type="OrthoDB" id="2011998at2759"/>
<dbReference type="GO" id="GO:0005737">
    <property type="term" value="C:cytoplasm"/>
    <property type="evidence" value="ECO:0007669"/>
    <property type="project" value="TreeGrafter"/>
</dbReference>
<comment type="cofactor">
    <cofactor evidence="2">
        <name>Mg(2+)</name>
        <dbReference type="ChEBI" id="CHEBI:18420"/>
    </cofactor>
</comment>
<name>A0A5J5APB9_9ASTE</name>
<dbReference type="Proteomes" id="UP000325577">
    <property type="component" value="Linkage Group LG19"/>
</dbReference>
<dbReference type="Gene3D" id="3.90.79.10">
    <property type="entry name" value="Nucleoside Triphosphate Pyrophosphohydrolase"/>
    <property type="match status" value="1"/>
</dbReference>
<keyword evidence="12" id="KW-1185">Reference proteome</keyword>
<dbReference type="PROSITE" id="PS51462">
    <property type="entry name" value="NUDIX"/>
    <property type="match status" value="1"/>
</dbReference>
<evidence type="ECO:0000256" key="1">
    <source>
        <dbReference type="ARBA" id="ARBA00001936"/>
    </source>
</evidence>
<gene>
    <name evidence="11" type="ORF">F0562_032674</name>
</gene>
<feature type="region of interest" description="Disordered" evidence="9">
    <location>
        <begin position="212"/>
        <end position="235"/>
    </location>
</feature>
<dbReference type="AlphaFoldDB" id="A0A5J5APB9"/>
<dbReference type="GO" id="GO:0046872">
    <property type="term" value="F:metal ion binding"/>
    <property type="evidence" value="ECO:0007669"/>
    <property type="project" value="UniProtKB-KW"/>
</dbReference>
<keyword evidence="6" id="KW-0460">Magnesium</keyword>
<dbReference type="PANTHER" id="PTHR12629:SF67">
    <property type="entry name" value="NUDIX HYDROLASE 18, MITOCHONDRIAL-LIKE"/>
    <property type="match status" value="1"/>
</dbReference>
<dbReference type="Pfam" id="PF00293">
    <property type="entry name" value="NUDIX"/>
    <property type="match status" value="1"/>
</dbReference>
<protein>
    <recommendedName>
        <fullName evidence="10">Nudix hydrolase domain-containing protein</fullName>
    </recommendedName>
</protein>
<keyword evidence="4" id="KW-0479">Metal-binding</keyword>
<dbReference type="FunFam" id="3.90.79.10:FF:000022">
    <property type="entry name" value="Nudix hydrolase 17, mitochondrial"/>
    <property type="match status" value="1"/>
</dbReference>
<dbReference type="InterPro" id="IPR015797">
    <property type="entry name" value="NUDIX_hydrolase-like_dom_sf"/>
</dbReference>
<dbReference type="InterPro" id="IPR000086">
    <property type="entry name" value="NUDIX_hydrolase_dom"/>
</dbReference>
<organism evidence="11 12">
    <name type="scientific">Nyssa sinensis</name>
    <dbReference type="NCBI Taxonomy" id="561372"/>
    <lineage>
        <taxon>Eukaryota</taxon>
        <taxon>Viridiplantae</taxon>
        <taxon>Streptophyta</taxon>
        <taxon>Embryophyta</taxon>
        <taxon>Tracheophyta</taxon>
        <taxon>Spermatophyta</taxon>
        <taxon>Magnoliopsida</taxon>
        <taxon>eudicotyledons</taxon>
        <taxon>Gunneridae</taxon>
        <taxon>Pentapetalae</taxon>
        <taxon>asterids</taxon>
        <taxon>Cornales</taxon>
        <taxon>Nyssaceae</taxon>
        <taxon>Nyssa</taxon>
    </lineage>
</organism>
<dbReference type="PROSITE" id="PS00893">
    <property type="entry name" value="NUDIX_BOX"/>
    <property type="match status" value="1"/>
</dbReference>
<dbReference type="GO" id="GO:0016462">
    <property type="term" value="F:pyrophosphatase activity"/>
    <property type="evidence" value="ECO:0007669"/>
    <property type="project" value="InterPro"/>
</dbReference>
<keyword evidence="8" id="KW-0175">Coiled coil</keyword>
<dbReference type="PANTHER" id="PTHR12629">
    <property type="entry name" value="DIPHOSPHOINOSITOL POLYPHOSPHATE PHOSPHOHYDROLASE"/>
    <property type="match status" value="1"/>
</dbReference>
<evidence type="ECO:0000256" key="7">
    <source>
        <dbReference type="ARBA" id="ARBA00023211"/>
    </source>
</evidence>
<comment type="similarity">
    <text evidence="3">Belongs to the Nudix hydrolase family.</text>
</comment>
<feature type="coiled-coil region" evidence="8">
    <location>
        <begin position="146"/>
        <end position="202"/>
    </location>
</feature>
<evidence type="ECO:0000256" key="6">
    <source>
        <dbReference type="ARBA" id="ARBA00022842"/>
    </source>
</evidence>
<evidence type="ECO:0000256" key="2">
    <source>
        <dbReference type="ARBA" id="ARBA00001946"/>
    </source>
</evidence>
<proteinExistence type="inferred from homology"/>
<keyword evidence="5" id="KW-0378">Hydrolase</keyword>
<dbReference type="SUPFAM" id="SSF55811">
    <property type="entry name" value="Nudix"/>
    <property type="match status" value="1"/>
</dbReference>
<evidence type="ECO:0000313" key="11">
    <source>
        <dbReference type="EMBL" id="KAA8532510.1"/>
    </source>
</evidence>
<evidence type="ECO:0000256" key="8">
    <source>
        <dbReference type="SAM" id="Coils"/>
    </source>
</evidence>
<evidence type="ECO:0000256" key="5">
    <source>
        <dbReference type="ARBA" id="ARBA00022801"/>
    </source>
</evidence>
<accession>A0A5J5APB9</accession>
<dbReference type="EMBL" id="CM018042">
    <property type="protein sequence ID" value="KAA8532510.1"/>
    <property type="molecule type" value="Genomic_DNA"/>
</dbReference>
<sequence>MACMVSRTGRHLQRYNKGCRLVVGCIPYRYKNGSDGAINNELEVLVISSQKSQGMMFPKGGWELDESVDEAASRESLEEAGVLGNVESQLGKWSFKSKSCGIYREGYMFPLLVTEQLEEWPEKNVRQRIWMTVAEAREVCRHGWMKEALDILVDRLKSQQHKEEEEEALDILVDRLKSQQHKEEEEEALDILVDRLKSQQHKEEEEALDILVDRLKSPQHKEEEEEDGVPPPALN</sequence>
<reference evidence="11 12" key="1">
    <citation type="submission" date="2019-09" db="EMBL/GenBank/DDBJ databases">
        <title>A chromosome-level genome assembly of the Chinese tupelo Nyssa sinensis.</title>
        <authorList>
            <person name="Yang X."/>
            <person name="Kang M."/>
            <person name="Yang Y."/>
            <person name="Xiong H."/>
            <person name="Wang M."/>
            <person name="Zhang Z."/>
            <person name="Wang Z."/>
            <person name="Wu H."/>
            <person name="Ma T."/>
            <person name="Liu J."/>
            <person name="Xi Z."/>
        </authorList>
    </citation>
    <scope>NUCLEOTIDE SEQUENCE [LARGE SCALE GENOMIC DNA]</scope>
    <source>
        <strain evidence="11">J267</strain>
        <tissue evidence="11">Leaf</tissue>
    </source>
</reference>
<evidence type="ECO:0000313" key="12">
    <source>
        <dbReference type="Proteomes" id="UP000325577"/>
    </source>
</evidence>
<dbReference type="InterPro" id="IPR020084">
    <property type="entry name" value="NUDIX_hydrolase_CS"/>
</dbReference>
<feature type="compositionally biased region" description="Basic and acidic residues" evidence="9">
    <location>
        <begin position="212"/>
        <end position="222"/>
    </location>
</feature>
<dbReference type="GO" id="GO:0005634">
    <property type="term" value="C:nucleus"/>
    <property type="evidence" value="ECO:0007669"/>
    <property type="project" value="TreeGrafter"/>
</dbReference>
<comment type="cofactor">
    <cofactor evidence="1">
        <name>Mn(2+)</name>
        <dbReference type="ChEBI" id="CHEBI:29035"/>
    </cofactor>
</comment>
<evidence type="ECO:0000256" key="9">
    <source>
        <dbReference type="SAM" id="MobiDB-lite"/>
    </source>
</evidence>
<dbReference type="InterPro" id="IPR047198">
    <property type="entry name" value="DDP-like_NUDIX"/>
</dbReference>
<dbReference type="CDD" id="cd04666">
    <property type="entry name" value="NUDIX_DIPP2_like_Nudt4"/>
    <property type="match status" value="1"/>
</dbReference>
<evidence type="ECO:0000259" key="10">
    <source>
        <dbReference type="PROSITE" id="PS51462"/>
    </source>
</evidence>
<evidence type="ECO:0000256" key="3">
    <source>
        <dbReference type="ARBA" id="ARBA00005582"/>
    </source>
</evidence>